<dbReference type="RefSeq" id="WP_132075016.1">
    <property type="nucleotide sequence ID" value="NZ_SLUI01000001.1"/>
</dbReference>
<feature type="transmembrane region" description="Helical" evidence="1">
    <location>
        <begin position="9"/>
        <end position="29"/>
    </location>
</feature>
<gene>
    <name evidence="2" type="ORF">EV210_101500</name>
</gene>
<keyword evidence="1" id="KW-1133">Transmembrane helix</keyword>
<evidence type="ECO:0000313" key="2">
    <source>
        <dbReference type="EMBL" id="TCL40299.1"/>
    </source>
</evidence>
<feature type="transmembrane region" description="Helical" evidence="1">
    <location>
        <begin position="57"/>
        <end position="78"/>
    </location>
</feature>
<evidence type="ECO:0000256" key="1">
    <source>
        <dbReference type="SAM" id="Phobius"/>
    </source>
</evidence>
<dbReference type="EMBL" id="SLUI01000001">
    <property type="protein sequence ID" value="TCL40299.1"/>
    <property type="molecule type" value="Genomic_DNA"/>
</dbReference>
<dbReference type="Proteomes" id="UP000295063">
    <property type="component" value="Unassembled WGS sequence"/>
</dbReference>
<feature type="transmembrane region" description="Helical" evidence="1">
    <location>
        <begin position="116"/>
        <end position="139"/>
    </location>
</feature>
<sequence length="174" mass="19109">MQDRFERGFIAGVIGGIIMNIWSFISGYLQFTHLRMVDWAGIMFFGHTPPFTLLENIVALGLQLGFSGFLGVVFAFLIPMIASQNLYFKGLVFSAAVWFFIYGITGLFRVPGTVPASVGTVVSNLIAAFLFGLGSAFYLKQFSSIPALRRPNLTAVPAMKPVKKNDDADNPDKQ</sequence>
<organism evidence="2 3">
    <name type="scientific">Anaerospora hongkongensis</name>
    <dbReference type="NCBI Taxonomy" id="244830"/>
    <lineage>
        <taxon>Bacteria</taxon>
        <taxon>Bacillati</taxon>
        <taxon>Bacillota</taxon>
        <taxon>Negativicutes</taxon>
        <taxon>Selenomonadales</taxon>
        <taxon>Sporomusaceae</taxon>
        <taxon>Anaerospora</taxon>
    </lineage>
</organism>
<keyword evidence="1" id="KW-0472">Membrane</keyword>
<comment type="caution">
    <text evidence="2">The sequence shown here is derived from an EMBL/GenBank/DDBJ whole genome shotgun (WGS) entry which is preliminary data.</text>
</comment>
<name>A0A4R1Q2R8_9FIRM</name>
<keyword evidence="3" id="KW-1185">Reference proteome</keyword>
<protein>
    <recommendedName>
        <fullName evidence="4">Membrane protein YqhR</fullName>
    </recommendedName>
</protein>
<keyword evidence="1" id="KW-0812">Transmembrane</keyword>
<proteinExistence type="predicted"/>
<dbReference type="AlphaFoldDB" id="A0A4R1Q2R8"/>
<evidence type="ECO:0000313" key="3">
    <source>
        <dbReference type="Proteomes" id="UP000295063"/>
    </source>
</evidence>
<dbReference type="OrthoDB" id="1796762at2"/>
<accession>A0A4R1Q2R8</accession>
<reference evidence="2 3" key="1">
    <citation type="submission" date="2019-03" db="EMBL/GenBank/DDBJ databases">
        <title>Genomic Encyclopedia of Type Strains, Phase IV (KMG-IV): sequencing the most valuable type-strain genomes for metagenomic binning, comparative biology and taxonomic classification.</title>
        <authorList>
            <person name="Goeker M."/>
        </authorList>
    </citation>
    <scope>NUCLEOTIDE SEQUENCE [LARGE SCALE GENOMIC DNA]</scope>
    <source>
        <strain evidence="2 3">DSM 15969</strain>
    </source>
</reference>
<evidence type="ECO:0008006" key="4">
    <source>
        <dbReference type="Google" id="ProtNLM"/>
    </source>
</evidence>
<feature type="transmembrane region" description="Helical" evidence="1">
    <location>
        <begin position="90"/>
        <end position="110"/>
    </location>
</feature>